<evidence type="ECO:0000256" key="1">
    <source>
        <dbReference type="ARBA" id="ARBA00004123"/>
    </source>
</evidence>
<evidence type="ECO:0000256" key="5">
    <source>
        <dbReference type="ARBA" id="ARBA00023242"/>
    </source>
</evidence>
<dbReference type="Gene3D" id="3.30.890.10">
    <property type="entry name" value="Methyl-cpg-binding Protein 2, Chain A"/>
    <property type="match status" value="1"/>
</dbReference>
<dbReference type="AlphaFoldDB" id="A0A6J5VF43"/>
<gene>
    <name evidence="6" type="ORF">CURHAP_LOCUS40055</name>
</gene>
<comment type="subcellular location">
    <subcellularLocation>
        <location evidence="1">Nucleus</location>
    </subcellularLocation>
</comment>
<sequence>MEDEGNVSLLPPSDIEIKKEQLEMLDSSAIKAVPIQAIPAQAAKVTMVDGRDYELPMGWLVEQRPRTSLKYLGKVDLYCHEVKTRKRFRSLKAAKNWIMEANQGEQAHEPLEAGDGSN</sequence>
<accession>A0A6J5VF43</accession>
<proteinExistence type="predicted"/>
<evidence type="ECO:0008006" key="8">
    <source>
        <dbReference type="Google" id="ProtNLM"/>
    </source>
</evidence>
<dbReference type="EMBL" id="CAEKDK010000006">
    <property type="protein sequence ID" value="CAB4284508.1"/>
    <property type="molecule type" value="Genomic_DNA"/>
</dbReference>
<dbReference type="GO" id="GO:0003677">
    <property type="term" value="F:DNA binding"/>
    <property type="evidence" value="ECO:0007669"/>
    <property type="project" value="UniProtKB-KW"/>
</dbReference>
<evidence type="ECO:0000256" key="4">
    <source>
        <dbReference type="ARBA" id="ARBA00023163"/>
    </source>
</evidence>
<reference evidence="6 7" key="1">
    <citation type="submission" date="2020-05" db="EMBL/GenBank/DDBJ databases">
        <authorList>
            <person name="Campoy J."/>
            <person name="Schneeberger K."/>
            <person name="Spophaly S."/>
        </authorList>
    </citation>
    <scope>NUCLEOTIDE SEQUENCE [LARGE SCALE GENOMIC DNA]</scope>
    <source>
        <strain evidence="6">PruArmRojPasFocal</strain>
    </source>
</reference>
<keyword evidence="5" id="KW-0539">Nucleus</keyword>
<dbReference type="InterPro" id="IPR016177">
    <property type="entry name" value="DNA-bd_dom_sf"/>
</dbReference>
<protein>
    <recommendedName>
        <fullName evidence="8">MBD domain-containing protein</fullName>
    </recommendedName>
</protein>
<keyword evidence="3" id="KW-0238">DNA-binding</keyword>
<evidence type="ECO:0000256" key="2">
    <source>
        <dbReference type="ARBA" id="ARBA00023015"/>
    </source>
</evidence>
<organism evidence="6 7">
    <name type="scientific">Prunus armeniaca</name>
    <name type="common">Apricot</name>
    <name type="synonym">Armeniaca vulgaris</name>
    <dbReference type="NCBI Taxonomy" id="36596"/>
    <lineage>
        <taxon>Eukaryota</taxon>
        <taxon>Viridiplantae</taxon>
        <taxon>Streptophyta</taxon>
        <taxon>Embryophyta</taxon>
        <taxon>Tracheophyta</taxon>
        <taxon>Spermatophyta</taxon>
        <taxon>Magnoliopsida</taxon>
        <taxon>eudicotyledons</taxon>
        <taxon>Gunneridae</taxon>
        <taxon>Pentapetalae</taxon>
        <taxon>rosids</taxon>
        <taxon>fabids</taxon>
        <taxon>Rosales</taxon>
        <taxon>Rosaceae</taxon>
        <taxon>Amygdaloideae</taxon>
        <taxon>Amygdaleae</taxon>
        <taxon>Prunus</taxon>
    </lineage>
</organism>
<name>A0A6J5VF43_PRUAR</name>
<evidence type="ECO:0000313" key="7">
    <source>
        <dbReference type="Proteomes" id="UP000507222"/>
    </source>
</evidence>
<dbReference type="Proteomes" id="UP000507222">
    <property type="component" value="Unassembled WGS sequence"/>
</dbReference>
<evidence type="ECO:0000313" key="6">
    <source>
        <dbReference type="EMBL" id="CAB4284508.1"/>
    </source>
</evidence>
<keyword evidence="2" id="KW-0805">Transcription regulation</keyword>
<dbReference type="GO" id="GO:0005634">
    <property type="term" value="C:nucleus"/>
    <property type="evidence" value="ECO:0007669"/>
    <property type="project" value="UniProtKB-SubCell"/>
</dbReference>
<dbReference type="SUPFAM" id="SSF54171">
    <property type="entry name" value="DNA-binding domain"/>
    <property type="match status" value="1"/>
</dbReference>
<evidence type="ECO:0000256" key="3">
    <source>
        <dbReference type="ARBA" id="ARBA00023125"/>
    </source>
</evidence>
<keyword evidence="4" id="KW-0804">Transcription</keyword>